<dbReference type="Gene3D" id="1.20.1290.10">
    <property type="entry name" value="AhpD-like"/>
    <property type="match status" value="1"/>
</dbReference>
<reference evidence="2" key="1">
    <citation type="journal article" date="2019" name="Int. J. Syst. Evol. Microbiol.">
        <title>The Global Catalogue of Microorganisms (GCM) 10K type strain sequencing project: providing services to taxonomists for standard genome sequencing and annotation.</title>
        <authorList>
            <consortium name="The Broad Institute Genomics Platform"/>
            <consortium name="The Broad Institute Genome Sequencing Center for Infectious Disease"/>
            <person name="Wu L."/>
            <person name="Ma J."/>
        </authorList>
    </citation>
    <scope>NUCLEOTIDE SEQUENCE [LARGE SCALE GENOMIC DNA]</scope>
    <source>
        <strain evidence="2">JCM 17906</strain>
    </source>
</reference>
<proteinExistence type="predicted"/>
<gene>
    <name evidence="1" type="ORF">GCM10023175_37400</name>
</gene>
<accession>A0ABP8RW88</accession>
<protein>
    <recommendedName>
        <fullName evidence="3">AhpD family alkylhydroperoxidase</fullName>
    </recommendedName>
</protein>
<dbReference type="InterPro" id="IPR029032">
    <property type="entry name" value="AhpD-like"/>
</dbReference>
<evidence type="ECO:0000313" key="1">
    <source>
        <dbReference type="EMBL" id="GAA4549399.1"/>
    </source>
</evidence>
<organism evidence="1 2">
    <name type="scientific">Pseudonocardia xishanensis</name>
    <dbReference type="NCBI Taxonomy" id="630995"/>
    <lineage>
        <taxon>Bacteria</taxon>
        <taxon>Bacillati</taxon>
        <taxon>Actinomycetota</taxon>
        <taxon>Actinomycetes</taxon>
        <taxon>Pseudonocardiales</taxon>
        <taxon>Pseudonocardiaceae</taxon>
        <taxon>Pseudonocardia</taxon>
    </lineage>
</organism>
<dbReference type="Proteomes" id="UP001501598">
    <property type="component" value="Unassembled WGS sequence"/>
</dbReference>
<evidence type="ECO:0008006" key="3">
    <source>
        <dbReference type="Google" id="ProtNLM"/>
    </source>
</evidence>
<sequence>MWGFSPRMIPHIVAALGAGGALRWFAANMPRYLVSMRVLGGQRVHLAGTVISLHNGCLYCAYGHGYALELLYLRDRDRLFPLDARALESWLGLPPRELGARIQEVLRSAGMHAEAVWADTALALVRGEQAPVDAAEHRLAHLVRMFGTMNRIAVAAGCHEPDEAQNPVNKDAAVKRRNAALRATAV</sequence>
<name>A0ABP8RW88_9PSEU</name>
<dbReference type="EMBL" id="BAABGT010000049">
    <property type="protein sequence ID" value="GAA4549399.1"/>
    <property type="molecule type" value="Genomic_DNA"/>
</dbReference>
<comment type="caution">
    <text evidence="1">The sequence shown here is derived from an EMBL/GenBank/DDBJ whole genome shotgun (WGS) entry which is preliminary data.</text>
</comment>
<keyword evidence="2" id="KW-1185">Reference proteome</keyword>
<evidence type="ECO:0000313" key="2">
    <source>
        <dbReference type="Proteomes" id="UP001501598"/>
    </source>
</evidence>